<evidence type="ECO:0000313" key="1">
    <source>
        <dbReference type="EMBL" id="CAD8061500.1"/>
    </source>
</evidence>
<protein>
    <submittedName>
        <fullName evidence="1">Uncharacterized protein</fullName>
    </submittedName>
</protein>
<reference evidence="1" key="1">
    <citation type="submission" date="2021-01" db="EMBL/GenBank/DDBJ databases">
        <authorList>
            <consortium name="Genoscope - CEA"/>
            <person name="William W."/>
        </authorList>
    </citation>
    <scope>NUCLEOTIDE SEQUENCE</scope>
</reference>
<proteinExistence type="predicted"/>
<dbReference type="Proteomes" id="UP000692954">
    <property type="component" value="Unassembled WGS sequence"/>
</dbReference>
<gene>
    <name evidence="1" type="ORF">PSON_ATCC_30995.1.T0150349</name>
</gene>
<accession>A0A8S1L0W1</accession>
<comment type="caution">
    <text evidence="1">The sequence shown here is derived from an EMBL/GenBank/DDBJ whole genome shotgun (WGS) entry which is preliminary data.</text>
</comment>
<keyword evidence="2" id="KW-1185">Reference proteome</keyword>
<name>A0A8S1L0W1_9CILI</name>
<organism evidence="1 2">
    <name type="scientific">Paramecium sonneborni</name>
    <dbReference type="NCBI Taxonomy" id="65129"/>
    <lineage>
        <taxon>Eukaryota</taxon>
        <taxon>Sar</taxon>
        <taxon>Alveolata</taxon>
        <taxon>Ciliophora</taxon>
        <taxon>Intramacronucleata</taxon>
        <taxon>Oligohymenophorea</taxon>
        <taxon>Peniculida</taxon>
        <taxon>Parameciidae</taxon>
        <taxon>Paramecium</taxon>
    </lineage>
</organism>
<sequence>MKKKRTGKNIDCRKIKLIEFYNQVSKQIMMRSKIMNKKFISRKERGQKYLKNV</sequence>
<evidence type="ECO:0000313" key="2">
    <source>
        <dbReference type="Proteomes" id="UP000692954"/>
    </source>
</evidence>
<dbReference type="EMBL" id="CAJJDN010000015">
    <property type="protein sequence ID" value="CAD8061500.1"/>
    <property type="molecule type" value="Genomic_DNA"/>
</dbReference>
<dbReference type="AlphaFoldDB" id="A0A8S1L0W1"/>